<protein>
    <recommendedName>
        <fullName evidence="4">ATP synthase protein I</fullName>
    </recommendedName>
</protein>
<evidence type="ECO:0000313" key="3">
    <source>
        <dbReference type="Proteomes" id="UP000636793"/>
    </source>
</evidence>
<dbReference type="Proteomes" id="UP000636793">
    <property type="component" value="Unassembled WGS sequence"/>
</dbReference>
<reference evidence="2" key="2">
    <citation type="submission" date="2020-09" db="EMBL/GenBank/DDBJ databases">
        <authorList>
            <person name="Sun Q."/>
            <person name="Zhou Y."/>
        </authorList>
    </citation>
    <scope>NUCLEOTIDE SEQUENCE</scope>
    <source>
        <strain evidence="2">CGMCC 1.15085</strain>
    </source>
</reference>
<name>A0A916WMQ9_9MICO</name>
<keyword evidence="1" id="KW-1133">Transmembrane helix</keyword>
<keyword evidence="3" id="KW-1185">Reference proteome</keyword>
<keyword evidence="1" id="KW-0812">Transmembrane</keyword>
<dbReference type="RefSeq" id="WP_188835063.1">
    <property type="nucleotide sequence ID" value="NZ_BMHI01000001.1"/>
</dbReference>
<gene>
    <name evidence="2" type="ORF">GCM10011492_01330</name>
</gene>
<reference evidence="2" key="1">
    <citation type="journal article" date="2014" name="Int. J. Syst. Evol. Microbiol.">
        <title>Complete genome sequence of Corynebacterium casei LMG S-19264T (=DSM 44701T), isolated from a smear-ripened cheese.</title>
        <authorList>
            <consortium name="US DOE Joint Genome Institute (JGI-PGF)"/>
            <person name="Walter F."/>
            <person name="Albersmeier A."/>
            <person name="Kalinowski J."/>
            <person name="Ruckert C."/>
        </authorList>
    </citation>
    <scope>NUCLEOTIDE SEQUENCE</scope>
    <source>
        <strain evidence="2">CGMCC 1.15085</strain>
    </source>
</reference>
<organism evidence="2 3">
    <name type="scientific">Flexivirga endophytica</name>
    <dbReference type="NCBI Taxonomy" id="1849103"/>
    <lineage>
        <taxon>Bacteria</taxon>
        <taxon>Bacillati</taxon>
        <taxon>Actinomycetota</taxon>
        <taxon>Actinomycetes</taxon>
        <taxon>Micrococcales</taxon>
        <taxon>Dermacoccaceae</taxon>
        <taxon>Flexivirga</taxon>
    </lineage>
</organism>
<feature type="transmembrane region" description="Helical" evidence="1">
    <location>
        <begin position="49"/>
        <end position="72"/>
    </location>
</feature>
<proteinExistence type="predicted"/>
<dbReference type="AlphaFoldDB" id="A0A916WMQ9"/>
<evidence type="ECO:0000256" key="1">
    <source>
        <dbReference type="SAM" id="Phobius"/>
    </source>
</evidence>
<evidence type="ECO:0008006" key="4">
    <source>
        <dbReference type="Google" id="ProtNLM"/>
    </source>
</evidence>
<feature type="transmembrane region" description="Helical" evidence="1">
    <location>
        <begin position="110"/>
        <end position="133"/>
    </location>
</feature>
<feature type="transmembrane region" description="Helical" evidence="1">
    <location>
        <begin position="78"/>
        <end position="103"/>
    </location>
</feature>
<sequence>MTDSRPEPAPDPPAVPFATMLRSGIVANAICLPVLAIVFWAINGPKGGGSAAIGVLVALVFFAGGLGILQHVPDDNTMMLMTSALAVYLGQVIFLGVIILLFSERDWIDGWAFGLSVLVTALVWQVAQVAAYLRAPKAVYSELATDTAEGSTR</sequence>
<dbReference type="EMBL" id="BMHI01000001">
    <property type="protein sequence ID" value="GGB15381.1"/>
    <property type="molecule type" value="Genomic_DNA"/>
</dbReference>
<evidence type="ECO:0000313" key="2">
    <source>
        <dbReference type="EMBL" id="GGB15381.1"/>
    </source>
</evidence>
<comment type="caution">
    <text evidence="2">The sequence shown here is derived from an EMBL/GenBank/DDBJ whole genome shotgun (WGS) entry which is preliminary data.</text>
</comment>
<keyword evidence="1" id="KW-0472">Membrane</keyword>
<feature type="transmembrane region" description="Helical" evidence="1">
    <location>
        <begin position="20"/>
        <end position="42"/>
    </location>
</feature>
<accession>A0A916WMQ9</accession>